<dbReference type="InterPro" id="IPR036779">
    <property type="entry name" value="LysM_dom_sf"/>
</dbReference>
<dbReference type="Pfam" id="PF01476">
    <property type="entry name" value="LysM"/>
    <property type="match status" value="2"/>
</dbReference>
<dbReference type="RefSeq" id="WP_250098421.1">
    <property type="nucleotide sequence ID" value="NZ_JAKRYL010000032.1"/>
</dbReference>
<dbReference type="SUPFAM" id="SSF54106">
    <property type="entry name" value="LysM domain"/>
    <property type="match status" value="2"/>
</dbReference>
<dbReference type="Proteomes" id="UP001139150">
    <property type="component" value="Unassembled WGS sequence"/>
</dbReference>
<comment type="caution">
    <text evidence="2">The sequence shown here is derived from an EMBL/GenBank/DDBJ whole genome shotgun (WGS) entry which is preliminary data.</text>
</comment>
<gene>
    <name evidence="2" type="ORF">MF646_20800</name>
</gene>
<dbReference type="InterPro" id="IPR018392">
    <property type="entry name" value="LysM"/>
</dbReference>
<evidence type="ECO:0000313" key="2">
    <source>
        <dbReference type="EMBL" id="MCL7749561.1"/>
    </source>
</evidence>
<dbReference type="EMBL" id="JAKRYL010000032">
    <property type="protein sequence ID" value="MCL7749561.1"/>
    <property type="molecule type" value="Genomic_DNA"/>
</dbReference>
<proteinExistence type="predicted"/>
<protein>
    <submittedName>
        <fullName evidence="2">LysM peptidoglycan-binding domain-containing protein</fullName>
    </submittedName>
</protein>
<evidence type="ECO:0000259" key="1">
    <source>
        <dbReference type="PROSITE" id="PS51782"/>
    </source>
</evidence>
<organism evidence="2 3">
    <name type="scientific">Halalkalibacter alkaliphilus</name>
    <dbReference type="NCBI Taxonomy" id="2917993"/>
    <lineage>
        <taxon>Bacteria</taxon>
        <taxon>Bacillati</taxon>
        <taxon>Bacillota</taxon>
        <taxon>Bacilli</taxon>
        <taxon>Bacillales</taxon>
        <taxon>Bacillaceae</taxon>
        <taxon>Halalkalibacter</taxon>
    </lineage>
</organism>
<name>A0A9X2CWD0_9BACI</name>
<dbReference type="CDD" id="cd00118">
    <property type="entry name" value="LysM"/>
    <property type="match status" value="2"/>
</dbReference>
<keyword evidence="3" id="KW-1185">Reference proteome</keyword>
<reference evidence="2" key="1">
    <citation type="submission" date="2022-02" db="EMBL/GenBank/DDBJ databases">
        <title>Halalkalibacter sp. nov. isolated from Lonar Lake, India.</title>
        <authorList>
            <person name="Joshi A."/>
            <person name="Thite S."/>
            <person name="Lodha T."/>
        </authorList>
    </citation>
    <scope>NUCLEOTIDE SEQUENCE</scope>
    <source>
        <strain evidence="2">MEB205</strain>
    </source>
</reference>
<dbReference type="Gene3D" id="3.10.350.10">
    <property type="entry name" value="LysM domain"/>
    <property type="match status" value="2"/>
</dbReference>
<dbReference type="SMART" id="SM00257">
    <property type="entry name" value="LysM"/>
    <property type="match status" value="2"/>
</dbReference>
<sequence>MLYIVRPNDTLHSIASRFGSTIQEIRSQNVICHPDMIISGMPLIIPKNGVDLPLAGGSPYYIVSPGDSLQCLALYFHTTEKNLIETNQLYSPVEIGRELLIGIQQHHPKDLYEMWKKAGDTEWGCSSASNHEVFYRGSYEWEAIGDAGIPYLAELLEHPCSGITMGAIEGLGRIASSNTQKTLTAYVQTANEPLYIDLARVALERILIVQQTKNKRFHVTTNDWMILHEPKSGSHQTNIPKGTVVVGLRWNIPSPYYEEGPKGGLQMFDYIKIVETGQTGFLPRVGYNAIWLI</sequence>
<dbReference type="PROSITE" id="PS51782">
    <property type="entry name" value="LYSM"/>
    <property type="match status" value="1"/>
</dbReference>
<evidence type="ECO:0000313" key="3">
    <source>
        <dbReference type="Proteomes" id="UP001139150"/>
    </source>
</evidence>
<dbReference type="AlphaFoldDB" id="A0A9X2CWD0"/>
<accession>A0A9X2CWD0</accession>
<feature type="domain" description="LysM" evidence="1">
    <location>
        <begin position="1"/>
        <end position="45"/>
    </location>
</feature>